<evidence type="ECO:0000313" key="3">
    <source>
        <dbReference type="EMBL" id="RAW15654.1"/>
    </source>
</evidence>
<dbReference type="AlphaFoldDB" id="A0A329QTC3"/>
<dbReference type="Pfam" id="PF08239">
    <property type="entry name" value="SH3_3"/>
    <property type="match status" value="1"/>
</dbReference>
<name>A0A329QTC3_9ACTN</name>
<dbReference type="InterPro" id="IPR003646">
    <property type="entry name" value="SH3-like_bac-type"/>
</dbReference>
<evidence type="ECO:0000313" key="4">
    <source>
        <dbReference type="Proteomes" id="UP000250462"/>
    </source>
</evidence>
<reference evidence="3 4" key="1">
    <citation type="submission" date="2018-06" db="EMBL/GenBank/DDBJ databases">
        <title>Phytoactinopolyspora halophila sp. nov., a novel halophilic actinomycete isolated from a saline soil in China.</title>
        <authorList>
            <person name="Tang S.-K."/>
        </authorList>
    </citation>
    <scope>NUCLEOTIDE SEQUENCE [LARGE SCALE GENOMIC DNA]</scope>
    <source>
        <strain evidence="3 4">YIM 96934</strain>
    </source>
</reference>
<feature type="chain" id="PRO_5016391113" description="SH3b domain-containing protein" evidence="1">
    <location>
        <begin position="37"/>
        <end position="205"/>
    </location>
</feature>
<evidence type="ECO:0000256" key="1">
    <source>
        <dbReference type="SAM" id="SignalP"/>
    </source>
</evidence>
<keyword evidence="1" id="KW-0732">Signal</keyword>
<comment type="caution">
    <text evidence="3">The sequence shown here is derived from an EMBL/GenBank/DDBJ whole genome shotgun (WGS) entry which is preliminary data.</text>
</comment>
<dbReference type="Proteomes" id="UP000250462">
    <property type="component" value="Unassembled WGS sequence"/>
</dbReference>
<proteinExistence type="predicted"/>
<dbReference type="SMART" id="SM00287">
    <property type="entry name" value="SH3b"/>
    <property type="match status" value="2"/>
</dbReference>
<organism evidence="3 4">
    <name type="scientific">Phytoactinopolyspora halophila</name>
    <dbReference type="NCBI Taxonomy" id="1981511"/>
    <lineage>
        <taxon>Bacteria</taxon>
        <taxon>Bacillati</taxon>
        <taxon>Actinomycetota</taxon>
        <taxon>Actinomycetes</taxon>
        <taxon>Jiangellales</taxon>
        <taxon>Jiangellaceae</taxon>
        <taxon>Phytoactinopolyspora</taxon>
    </lineage>
</organism>
<dbReference type="OrthoDB" id="3482365at2"/>
<feature type="signal peptide" evidence="1">
    <location>
        <begin position="1"/>
        <end position="36"/>
    </location>
</feature>
<dbReference type="RefSeq" id="WP_112257855.1">
    <property type="nucleotide sequence ID" value="NZ_QMIG01000005.1"/>
</dbReference>
<protein>
    <recommendedName>
        <fullName evidence="2">SH3b domain-containing protein</fullName>
    </recommendedName>
</protein>
<dbReference type="EMBL" id="QMIG01000005">
    <property type="protein sequence ID" value="RAW15654.1"/>
    <property type="molecule type" value="Genomic_DNA"/>
</dbReference>
<keyword evidence="4" id="KW-1185">Reference proteome</keyword>
<feature type="domain" description="SH3b" evidence="2">
    <location>
        <begin position="129"/>
        <end position="199"/>
    </location>
</feature>
<dbReference type="Gene3D" id="2.30.30.40">
    <property type="entry name" value="SH3 Domains"/>
    <property type="match status" value="1"/>
</dbReference>
<sequence>MIIRHLARTFAVVLGTATVVPLGLATTAAAAQPASAQPTTSAQPTSDAPYEGEVIASSSLNARNAPTAASSRMDTLSNGVIVDLQCKVYGPSVAGNDLWYKLADGTWVTARYVANIGAAPHFCGDGEEYQGDVIAQSSLNVRSGPSTANATVSSAPSGHRLPLVCKVDSQNVDGNPRWYQLTGGGGGQWVSARYVANVGAAPPYC</sequence>
<accession>A0A329QTC3</accession>
<evidence type="ECO:0000259" key="2">
    <source>
        <dbReference type="SMART" id="SM00287"/>
    </source>
</evidence>
<gene>
    <name evidence="3" type="ORF">DPM12_08380</name>
</gene>
<feature type="domain" description="SH3b" evidence="2">
    <location>
        <begin position="50"/>
        <end position="117"/>
    </location>
</feature>